<evidence type="ECO:0000313" key="2">
    <source>
        <dbReference type="Proteomes" id="UP001626550"/>
    </source>
</evidence>
<accession>A0ABD2QCH5</accession>
<gene>
    <name evidence="1" type="primary">MRPL19_1</name>
    <name evidence="1" type="ORF">Ciccas_004077</name>
</gene>
<keyword evidence="2" id="KW-1185">Reference proteome</keyword>
<name>A0ABD2QCH5_9PLAT</name>
<reference evidence="1 2" key="1">
    <citation type="submission" date="2024-11" db="EMBL/GenBank/DDBJ databases">
        <title>Adaptive evolution of stress response genes in parasites aligns with host niche diversity.</title>
        <authorList>
            <person name="Hahn C."/>
            <person name="Resl P."/>
        </authorList>
    </citation>
    <scope>NUCLEOTIDE SEQUENCE [LARGE SCALE GENOMIC DNA]</scope>
    <source>
        <strain evidence="1">EGGRZ-B1_66</strain>
        <tissue evidence="1">Body</tissue>
    </source>
</reference>
<dbReference type="EMBL" id="JBJKFK010000407">
    <property type="protein sequence ID" value="KAL3317260.1"/>
    <property type="molecule type" value="Genomic_DNA"/>
</dbReference>
<keyword evidence="1" id="KW-0687">Ribonucleoprotein</keyword>
<comment type="caution">
    <text evidence="1">The sequence shown here is derived from an EMBL/GenBank/DDBJ whole genome shotgun (WGS) entry which is preliminary data.</text>
</comment>
<organism evidence="1 2">
    <name type="scientific">Cichlidogyrus casuarinus</name>
    <dbReference type="NCBI Taxonomy" id="1844966"/>
    <lineage>
        <taxon>Eukaryota</taxon>
        <taxon>Metazoa</taxon>
        <taxon>Spiralia</taxon>
        <taxon>Lophotrochozoa</taxon>
        <taxon>Platyhelminthes</taxon>
        <taxon>Monogenea</taxon>
        <taxon>Monopisthocotylea</taxon>
        <taxon>Dactylogyridea</taxon>
        <taxon>Ancyrocephalidae</taxon>
        <taxon>Cichlidogyrus</taxon>
    </lineage>
</organism>
<protein>
    <submittedName>
        <fullName evidence="1">Mitochondrial 54S ribosomal protein YmL19</fullName>
    </submittedName>
</protein>
<sequence>MWPEEYNKTYKPKLTADQMESYRQSSLYPKLDTSEAKPVDEKLKRIYPELVPHNVDPRYRDKLRERLERHEMLCRRKHINIPEFYVGELTSGGLLCHIET</sequence>
<keyword evidence="1" id="KW-0689">Ribosomal protein</keyword>
<evidence type="ECO:0000313" key="1">
    <source>
        <dbReference type="EMBL" id="KAL3317260.1"/>
    </source>
</evidence>
<dbReference type="Proteomes" id="UP001626550">
    <property type="component" value="Unassembled WGS sequence"/>
</dbReference>
<proteinExistence type="predicted"/>
<dbReference type="AlphaFoldDB" id="A0ABD2QCH5"/>
<dbReference type="GO" id="GO:0005840">
    <property type="term" value="C:ribosome"/>
    <property type="evidence" value="ECO:0007669"/>
    <property type="project" value="UniProtKB-KW"/>
</dbReference>